<dbReference type="STRING" id="1874317.BKP64_03295"/>
<dbReference type="OrthoDB" id="5290589at2"/>
<feature type="domain" description="PilZ" evidence="1">
    <location>
        <begin position="6"/>
        <end position="93"/>
    </location>
</feature>
<gene>
    <name evidence="2" type="ORF">BKP64_03295</name>
</gene>
<dbReference type="Gene3D" id="2.40.10.220">
    <property type="entry name" value="predicted glycosyltransferase like domains"/>
    <property type="match status" value="1"/>
</dbReference>
<sequence length="95" mass="10628">MKDYSEKRDFHRMQVNSEIEITDSSGETFRGTCRDLSATGMQLFVKRPVSIGEELTTVLHSNGDQIPPLETVCEVVRCDEEGDGYLLGTTINEVT</sequence>
<dbReference type="InterPro" id="IPR009875">
    <property type="entry name" value="PilZ_domain"/>
</dbReference>
<evidence type="ECO:0000313" key="3">
    <source>
        <dbReference type="Proteomes" id="UP000177445"/>
    </source>
</evidence>
<dbReference type="SUPFAM" id="SSF141371">
    <property type="entry name" value="PilZ domain-like"/>
    <property type="match status" value="1"/>
</dbReference>
<evidence type="ECO:0000259" key="1">
    <source>
        <dbReference type="Pfam" id="PF07238"/>
    </source>
</evidence>
<keyword evidence="3" id="KW-1185">Reference proteome</keyword>
<dbReference type="AlphaFoldDB" id="A0A1D9GI18"/>
<dbReference type="GO" id="GO:0035438">
    <property type="term" value="F:cyclic-di-GMP binding"/>
    <property type="evidence" value="ECO:0007669"/>
    <property type="project" value="InterPro"/>
</dbReference>
<accession>A0A1D9GI18</accession>
<dbReference type="RefSeq" id="WP_070965995.1">
    <property type="nucleotide sequence ID" value="NZ_CP017715.1"/>
</dbReference>
<reference evidence="2 3" key="1">
    <citation type="submission" date="2016-10" db="EMBL/GenBank/DDBJ databases">
        <title>Marinobacter salinus sp. nov., a moderately halophilic bacterium isolated from a tidal flat environment.</title>
        <authorList>
            <person name="Park S.-J."/>
        </authorList>
    </citation>
    <scope>NUCLEOTIDE SEQUENCE [LARGE SCALE GENOMIC DNA]</scope>
    <source>
        <strain evidence="2 3">Hb8</strain>
    </source>
</reference>
<dbReference type="EMBL" id="CP017715">
    <property type="protein sequence ID" value="AOY87287.1"/>
    <property type="molecule type" value="Genomic_DNA"/>
</dbReference>
<proteinExistence type="predicted"/>
<dbReference type="KEGG" id="msq:BKP64_03295"/>
<dbReference type="Pfam" id="PF07238">
    <property type="entry name" value="PilZ"/>
    <property type="match status" value="1"/>
</dbReference>
<protein>
    <submittedName>
        <fullName evidence="2">Pilus assembly protein PilZ</fullName>
    </submittedName>
</protein>
<dbReference type="Proteomes" id="UP000177445">
    <property type="component" value="Chromosome"/>
</dbReference>
<name>A0A1D9GI18_9GAMM</name>
<organism evidence="2 3">
    <name type="scientific">Marinobacter salinus</name>
    <dbReference type="NCBI Taxonomy" id="1874317"/>
    <lineage>
        <taxon>Bacteria</taxon>
        <taxon>Pseudomonadati</taxon>
        <taxon>Pseudomonadota</taxon>
        <taxon>Gammaproteobacteria</taxon>
        <taxon>Pseudomonadales</taxon>
        <taxon>Marinobacteraceae</taxon>
        <taxon>Marinobacter</taxon>
    </lineage>
</organism>
<evidence type="ECO:0000313" key="2">
    <source>
        <dbReference type="EMBL" id="AOY87287.1"/>
    </source>
</evidence>